<keyword evidence="1" id="KW-0812">Transmembrane</keyword>
<protein>
    <submittedName>
        <fullName evidence="2">Uncharacterized protein</fullName>
    </submittedName>
</protein>
<accession>A0A6C0LV52</accession>
<evidence type="ECO:0000256" key="1">
    <source>
        <dbReference type="SAM" id="Phobius"/>
    </source>
</evidence>
<dbReference type="EMBL" id="MN740576">
    <property type="protein sequence ID" value="QHU34639.1"/>
    <property type="molecule type" value="Genomic_DNA"/>
</dbReference>
<organism evidence="2">
    <name type="scientific">viral metagenome</name>
    <dbReference type="NCBI Taxonomy" id="1070528"/>
    <lineage>
        <taxon>unclassified sequences</taxon>
        <taxon>metagenomes</taxon>
        <taxon>organismal metagenomes</taxon>
    </lineage>
</organism>
<reference evidence="2" key="1">
    <citation type="journal article" date="2020" name="Nature">
        <title>Giant virus diversity and host interactions through global metagenomics.</title>
        <authorList>
            <person name="Schulz F."/>
            <person name="Roux S."/>
            <person name="Paez-Espino D."/>
            <person name="Jungbluth S."/>
            <person name="Walsh D.A."/>
            <person name="Denef V.J."/>
            <person name="McMahon K.D."/>
            <person name="Konstantinidis K.T."/>
            <person name="Eloe-Fadrosh E.A."/>
            <person name="Kyrpides N.C."/>
            <person name="Woyke T."/>
        </authorList>
    </citation>
    <scope>NUCLEOTIDE SEQUENCE</scope>
    <source>
        <strain evidence="2">GVMAG-S-1016713-169</strain>
    </source>
</reference>
<name>A0A6C0LV52_9ZZZZ</name>
<sequence length="74" mass="8232">MGIFNCNKRLLALLLMTIASALGWYSVILLTHSSNSKIKIDTKQYFGLIIVLFLAVGGWFADCLIIKQISNDVI</sequence>
<feature type="transmembrane region" description="Helical" evidence="1">
    <location>
        <begin position="12"/>
        <end position="33"/>
    </location>
</feature>
<evidence type="ECO:0000313" key="2">
    <source>
        <dbReference type="EMBL" id="QHU34639.1"/>
    </source>
</evidence>
<feature type="transmembrane region" description="Helical" evidence="1">
    <location>
        <begin position="45"/>
        <end position="66"/>
    </location>
</feature>
<keyword evidence="1" id="KW-0472">Membrane</keyword>
<dbReference type="AlphaFoldDB" id="A0A6C0LV52"/>
<keyword evidence="1" id="KW-1133">Transmembrane helix</keyword>
<proteinExistence type="predicted"/>